<proteinExistence type="predicted"/>
<name>M5GDZ9_DACPD</name>
<evidence type="ECO:0000313" key="2">
    <source>
        <dbReference type="Proteomes" id="UP000030653"/>
    </source>
</evidence>
<dbReference type="AlphaFoldDB" id="M5GDZ9"/>
<dbReference type="RefSeq" id="XP_040631856.1">
    <property type="nucleotide sequence ID" value="XM_040771972.1"/>
</dbReference>
<dbReference type="EMBL" id="JH795857">
    <property type="protein sequence ID" value="EJU04962.1"/>
    <property type="molecule type" value="Genomic_DNA"/>
</dbReference>
<reference evidence="1 2" key="1">
    <citation type="journal article" date="2012" name="Science">
        <title>The Paleozoic origin of enzymatic lignin decomposition reconstructed from 31 fungal genomes.</title>
        <authorList>
            <person name="Floudas D."/>
            <person name="Binder M."/>
            <person name="Riley R."/>
            <person name="Barry K."/>
            <person name="Blanchette R.A."/>
            <person name="Henrissat B."/>
            <person name="Martinez A.T."/>
            <person name="Otillar R."/>
            <person name="Spatafora J.W."/>
            <person name="Yadav J.S."/>
            <person name="Aerts A."/>
            <person name="Benoit I."/>
            <person name="Boyd A."/>
            <person name="Carlson A."/>
            <person name="Copeland A."/>
            <person name="Coutinho P.M."/>
            <person name="de Vries R.P."/>
            <person name="Ferreira P."/>
            <person name="Findley K."/>
            <person name="Foster B."/>
            <person name="Gaskell J."/>
            <person name="Glotzer D."/>
            <person name="Gorecki P."/>
            <person name="Heitman J."/>
            <person name="Hesse C."/>
            <person name="Hori C."/>
            <person name="Igarashi K."/>
            <person name="Jurgens J.A."/>
            <person name="Kallen N."/>
            <person name="Kersten P."/>
            <person name="Kohler A."/>
            <person name="Kuees U."/>
            <person name="Kumar T.K.A."/>
            <person name="Kuo A."/>
            <person name="LaButti K."/>
            <person name="Larrondo L.F."/>
            <person name="Lindquist E."/>
            <person name="Ling A."/>
            <person name="Lombard V."/>
            <person name="Lucas S."/>
            <person name="Lundell T."/>
            <person name="Martin R."/>
            <person name="McLaughlin D.J."/>
            <person name="Morgenstern I."/>
            <person name="Morin E."/>
            <person name="Murat C."/>
            <person name="Nagy L.G."/>
            <person name="Nolan M."/>
            <person name="Ohm R.A."/>
            <person name="Patyshakuliyeva A."/>
            <person name="Rokas A."/>
            <person name="Ruiz-Duenas F.J."/>
            <person name="Sabat G."/>
            <person name="Salamov A."/>
            <person name="Samejima M."/>
            <person name="Schmutz J."/>
            <person name="Slot J.C."/>
            <person name="St John F."/>
            <person name="Stenlid J."/>
            <person name="Sun H."/>
            <person name="Sun S."/>
            <person name="Syed K."/>
            <person name="Tsang A."/>
            <person name="Wiebenga A."/>
            <person name="Young D."/>
            <person name="Pisabarro A."/>
            <person name="Eastwood D.C."/>
            <person name="Martin F."/>
            <person name="Cullen D."/>
            <person name="Grigoriev I.V."/>
            <person name="Hibbett D.S."/>
        </authorList>
    </citation>
    <scope>NUCLEOTIDE SEQUENCE [LARGE SCALE GENOMIC DNA]</scope>
    <source>
        <strain evidence="1 2">DJM-731 SS1</strain>
    </source>
</reference>
<sequence length="163" mass="17770">MEFSIIDGDEAKVASGRPPPVQGAGIFSGETLIAWLDRVDGSRQPRLPNQIPRHAIHRIWRNHIRRAPFLCLVWLCLRQEDSRAAVTLHLGGKTKPNGFGASLPIHRTFSSCLQEIPDCAVGLTAIIMSNTMTCLGRSALLPQPYSPGPVLVPCMVVPATSRV</sequence>
<dbReference type="GeneID" id="63687034"/>
<dbReference type="HOGENOM" id="CLU_1626983_0_0_1"/>
<dbReference type="Proteomes" id="UP000030653">
    <property type="component" value="Unassembled WGS sequence"/>
</dbReference>
<gene>
    <name evidence="1" type="ORF">DACRYDRAFT_20535</name>
</gene>
<organism evidence="1 2">
    <name type="scientific">Dacryopinax primogenitus (strain DJM 731)</name>
    <name type="common">Brown rot fungus</name>
    <dbReference type="NCBI Taxonomy" id="1858805"/>
    <lineage>
        <taxon>Eukaryota</taxon>
        <taxon>Fungi</taxon>
        <taxon>Dikarya</taxon>
        <taxon>Basidiomycota</taxon>
        <taxon>Agaricomycotina</taxon>
        <taxon>Dacrymycetes</taxon>
        <taxon>Dacrymycetales</taxon>
        <taxon>Dacrymycetaceae</taxon>
        <taxon>Dacryopinax</taxon>
    </lineage>
</organism>
<protein>
    <submittedName>
        <fullName evidence="1">Uncharacterized protein</fullName>
    </submittedName>
</protein>
<accession>M5GDZ9</accession>
<keyword evidence="2" id="KW-1185">Reference proteome</keyword>
<evidence type="ECO:0000313" key="1">
    <source>
        <dbReference type="EMBL" id="EJU04962.1"/>
    </source>
</evidence>